<dbReference type="PANTHER" id="PTHR43591">
    <property type="entry name" value="METHYLTRANSFERASE"/>
    <property type="match status" value="1"/>
</dbReference>
<dbReference type="CDD" id="cd02440">
    <property type="entry name" value="AdoMet_MTases"/>
    <property type="match status" value="1"/>
</dbReference>
<accession>A0A1J5HRK1</accession>
<proteinExistence type="predicted"/>
<organism evidence="1 2">
    <name type="scientific">Candidatus Shapirobacteria bacterium CG2_30_35_20</name>
    <dbReference type="NCBI Taxonomy" id="1805376"/>
    <lineage>
        <taxon>Bacteria</taxon>
        <taxon>Candidatus Shapironibacteriota</taxon>
    </lineage>
</organism>
<dbReference type="Gene3D" id="3.40.50.150">
    <property type="entry name" value="Vaccinia Virus protein VP39"/>
    <property type="match status" value="1"/>
</dbReference>
<dbReference type="EMBL" id="MNZO01000009">
    <property type="protein sequence ID" value="OIP87713.1"/>
    <property type="molecule type" value="Genomic_DNA"/>
</dbReference>
<evidence type="ECO:0008006" key="3">
    <source>
        <dbReference type="Google" id="ProtNLM"/>
    </source>
</evidence>
<dbReference type="Pfam" id="PF13489">
    <property type="entry name" value="Methyltransf_23"/>
    <property type="match status" value="1"/>
</dbReference>
<dbReference type="SUPFAM" id="SSF53335">
    <property type="entry name" value="S-adenosyl-L-methionine-dependent methyltransferases"/>
    <property type="match status" value="1"/>
</dbReference>
<evidence type="ECO:0000313" key="2">
    <source>
        <dbReference type="Proteomes" id="UP000182344"/>
    </source>
</evidence>
<dbReference type="AlphaFoldDB" id="A0A1J5HRK1"/>
<sequence length="227" mass="25914">MKNIYSNLYSKPDVLKLKHDTPRFQIMLSLASTLDLDNKKILDIGCYDGTFLKLFKNKTTKLYGIDGNPQSVNRAIKNKIAATQYFFDDKTPFPFAKNSFDLVVIGEIIEHIYDTDYFLEEIHRVLKSGGHLLLSTPNIASLGRRIFLLLGINPIIEISPNYEDSCGHIRYFTRNSLQQLFDHHKFSQVNFSSDIVNLSTTGKLFSRILAKLFPSIGQSIIGLYKKI</sequence>
<dbReference type="STRING" id="1805376.AUK05_00615"/>
<protein>
    <recommendedName>
        <fullName evidence="3">Methyltransferase type 11 domain-containing protein</fullName>
    </recommendedName>
</protein>
<name>A0A1J5HRK1_9BACT</name>
<dbReference type="InterPro" id="IPR029063">
    <property type="entry name" value="SAM-dependent_MTases_sf"/>
</dbReference>
<evidence type="ECO:0000313" key="1">
    <source>
        <dbReference type="EMBL" id="OIP87713.1"/>
    </source>
</evidence>
<gene>
    <name evidence="1" type="ORF">AUK05_00615</name>
</gene>
<dbReference type="Proteomes" id="UP000182344">
    <property type="component" value="Unassembled WGS sequence"/>
</dbReference>
<comment type="caution">
    <text evidence="1">The sequence shown here is derived from an EMBL/GenBank/DDBJ whole genome shotgun (WGS) entry which is preliminary data.</text>
</comment>
<reference evidence="1 2" key="1">
    <citation type="journal article" date="2016" name="Environ. Microbiol.">
        <title>Genomic resolution of a cold subsurface aquifer community provides metabolic insights for novel microbes adapted to high CO concentrations.</title>
        <authorList>
            <person name="Probst A.J."/>
            <person name="Castelle C.J."/>
            <person name="Singh A."/>
            <person name="Brown C.T."/>
            <person name="Anantharaman K."/>
            <person name="Sharon I."/>
            <person name="Hug L.A."/>
            <person name="Burstein D."/>
            <person name="Emerson J.B."/>
            <person name="Thomas B.C."/>
            <person name="Banfield J.F."/>
        </authorList>
    </citation>
    <scope>NUCLEOTIDE SEQUENCE [LARGE SCALE GENOMIC DNA]</scope>
    <source>
        <strain evidence="1">CG2_30_35_20</strain>
    </source>
</reference>